<protein>
    <submittedName>
        <fullName evidence="4">5'-nucleotidase</fullName>
    </submittedName>
</protein>
<feature type="signal peptide" evidence="1">
    <location>
        <begin position="1"/>
        <end position="20"/>
    </location>
</feature>
<evidence type="ECO:0000313" key="4">
    <source>
        <dbReference type="EMBL" id="EYB66348.1"/>
    </source>
</evidence>
<dbReference type="GO" id="GO:0009166">
    <property type="term" value="P:nucleotide catabolic process"/>
    <property type="evidence" value="ECO:0007669"/>
    <property type="project" value="InterPro"/>
</dbReference>
<dbReference type="PROSITE" id="PS51257">
    <property type="entry name" value="PROKAR_LIPOPROTEIN"/>
    <property type="match status" value="1"/>
</dbReference>
<dbReference type="EMBL" id="JHAC01000093">
    <property type="protein sequence ID" value="EYB66348.1"/>
    <property type="molecule type" value="Genomic_DNA"/>
</dbReference>
<dbReference type="GO" id="GO:0008253">
    <property type="term" value="F:5'-nucleotidase activity"/>
    <property type="evidence" value="ECO:0007669"/>
    <property type="project" value="TreeGrafter"/>
</dbReference>
<dbReference type="InterPro" id="IPR036907">
    <property type="entry name" value="5'-Nucleotdase_C_sf"/>
</dbReference>
<feature type="region of interest" description="Disordered" evidence="2">
    <location>
        <begin position="375"/>
        <end position="397"/>
    </location>
</feature>
<dbReference type="GO" id="GO:0000166">
    <property type="term" value="F:nucleotide binding"/>
    <property type="evidence" value="ECO:0007669"/>
    <property type="project" value="UniProtKB-KW"/>
</dbReference>
<evidence type="ECO:0000313" key="5">
    <source>
        <dbReference type="Proteomes" id="UP000020492"/>
    </source>
</evidence>
<dbReference type="eggNOG" id="COG0737">
    <property type="taxonomic scope" value="Bacteria"/>
</dbReference>
<dbReference type="SUPFAM" id="SSF55816">
    <property type="entry name" value="5'-nucleotidase (syn. UDP-sugar hydrolase), C-terminal domain"/>
    <property type="match status" value="1"/>
</dbReference>
<dbReference type="GO" id="GO:0008768">
    <property type="term" value="F:UDP-sugar diphosphatase activity"/>
    <property type="evidence" value="ECO:0007669"/>
    <property type="project" value="TreeGrafter"/>
</dbReference>
<keyword evidence="1" id="KW-0378">Hydrolase</keyword>
<proteinExistence type="inferred from homology"/>
<reference evidence="4 5" key="1">
    <citation type="submission" date="2014-03" db="EMBL/GenBank/DDBJ databases">
        <title>Draft genome sequence of Deinococcus phoenicis 1P10ME.</title>
        <authorList>
            <person name="Stepanov V.G."/>
            <person name="Vaishampayan P."/>
            <person name="Venkateswaran K."/>
            <person name="Fox G.E."/>
        </authorList>
    </citation>
    <scope>NUCLEOTIDE SEQUENCE [LARGE SCALE GENOMIC DNA]</scope>
    <source>
        <strain evidence="4 5">1P10ME</strain>
    </source>
</reference>
<name>A0A016QJV1_9DEIO</name>
<dbReference type="InterPro" id="IPR006179">
    <property type="entry name" value="5_nucleotidase/apyrase"/>
</dbReference>
<dbReference type="Proteomes" id="UP000020492">
    <property type="component" value="Unassembled WGS sequence"/>
</dbReference>
<evidence type="ECO:0000259" key="3">
    <source>
        <dbReference type="Pfam" id="PF02872"/>
    </source>
</evidence>
<comment type="caution">
    <text evidence="4">The sequence shown here is derived from an EMBL/GenBank/DDBJ whole genome shotgun (WGS) entry which is preliminary data.</text>
</comment>
<gene>
    <name evidence="4" type="ORF">DEIPH_ctg139orf0070</name>
</gene>
<dbReference type="AlphaFoldDB" id="A0A016QJV1"/>
<keyword evidence="5" id="KW-1185">Reference proteome</keyword>
<keyword evidence="1" id="KW-0732">Signal</keyword>
<dbReference type="InterPro" id="IPR029052">
    <property type="entry name" value="Metallo-depent_PP-like"/>
</dbReference>
<dbReference type="RefSeq" id="WP_034360877.1">
    <property type="nucleotide sequence ID" value="NZ_JHAC01000093.1"/>
</dbReference>
<dbReference type="OrthoDB" id="9801679at2"/>
<keyword evidence="1" id="KW-0547">Nucleotide-binding</keyword>
<dbReference type="PANTHER" id="PTHR11575:SF24">
    <property type="entry name" value="5'-NUCLEOTIDASE"/>
    <property type="match status" value="1"/>
</dbReference>
<accession>A0A016QJV1</accession>
<feature type="domain" description="5'-Nucleotidase C-terminal" evidence="3">
    <location>
        <begin position="329"/>
        <end position="504"/>
    </location>
</feature>
<dbReference type="Gene3D" id="3.60.21.10">
    <property type="match status" value="1"/>
</dbReference>
<dbReference type="InterPro" id="IPR008334">
    <property type="entry name" value="5'-Nucleotdase_C"/>
</dbReference>
<dbReference type="CDD" id="cd00845">
    <property type="entry name" value="MPP_UshA_N_like"/>
    <property type="match status" value="1"/>
</dbReference>
<dbReference type="Pfam" id="PF02872">
    <property type="entry name" value="5_nucleotid_C"/>
    <property type="match status" value="1"/>
</dbReference>
<organism evidence="4 5">
    <name type="scientific">Deinococcus phoenicis</name>
    <dbReference type="NCBI Taxonomy" id="1476583"/>
    <lineage>
        <taxon>Bacteria</taxon>
        <taxon>Thermotogati</taxon>
        <taxon>Deinococcota</taxon>
        <taxon>Deinococci</taxon>
        <taxon>Deinococcales</taxon>
        <taxon>Deinococcaceae</taxon>
        <taxon>Deinococcus</taxon>
    </lineage>
</organism>
<dbReference type="PATRIC" id="fig|1476583.3.peg.3587"/>
<dbReference type="SUPFAM" id="SSF56300">
    <property type="entry name" value="Metallo-dependent phosphatases"/>
    <property type="match status" value="1"/>
</dbReference>
<dbReference type="Gene3D" id="3.90.780.10">
    <property type="entry name" value="5'-Nucleotidase, C-terminal domain"/>
    <property type="match status" value="1"/>
</dbReference>
<comment type="similarity">
    <text evidence="1">Belongs to the 5'-nucleotidase family.</text>
</comment>
<sequence>MSRRKTLPLAALTLALSGCASLIPPGPPTTLQLLDVSDWHAQLDPLTVGSGSSAVQVGGAAVLSAYFKQDRAANPHTLTVTAGDAFGASPPLSSFFGEVPAIAAMNAMGFDADTFGNHNFDRGTAALQALIDRAKFTYVAANLQNLAANLKNVLPYKIFTVGGVKVAVIGLVNPEAPTLVAPGALGTLQITDPVAAATQARAAAKAQGAQVFVAITHLGVTRQDPTTQAASGPLIDFAQSVQGFDVIFGDHTNEQFSGVIGDALVVENLSKGATYAKVNVMYDPAKGRVTGRTNTFVVPRADAVTPDPAVVQALASYRTQLAQQLDRKIGVATDLFPRGNNIERLGEVALGDLIADAFRARYGTQLAIQNGGSIRSSLPSSYAPQDKSLRRPAPGYQPGPPYDIVAGDVYSVLPFGNTVVTRTVTGSQLYAALENSVSALPAASGRFLQISGFSFTYDVSRPVGSRVVSVTLEGGTSILKDAATYTLALSDFTNSGGDEYTMFADGQGTTRELDAQVVLEYIQQLGTVTPTVGQRIRAVGGT</sequence>
<feature type="chain" id="PRO_5005100895" evidence="1">
    <location>
        <begin position="21"/>
        <end position="542"/>
    </location>
</feature>
<dbReference type="STRING" id="1476583.DEIPH_ctg139orf0070"/>
<evidence type="ECO:0000256" key="1">
    <source>
        <dbReference type="RuleBase" id="RU362119"/>
    </source>
</evidence>
<evidence type="ECO:0000256" key="2">
    <source>
        <dbReference type="SAM" id="MobiDB-lite"/>
    </source>
</evidence>
<dbReference type="PRINTS" id="PR01607">
    <property type="entry name" value="APYRASEFAMLY"/>
</dbReference>
<dbReference type="GO" id="GO:0030288">
    <property type="term" value="C:outer membrane-bounded periplasmic space"/>
    <property type="evidence" value="ECO:0007669"/>
    <property type="project" value="TreeGrafter"/>
</dbReference>
<dbReference type="PANTHER" id="PTHR11575">
    <property type="entry name" value="5'-NUCLEOTIDASE-RELATED"/>
    <property type="match status" value="1"/>
</dbReference>